<dbReference type="Proteomes" id="UP001451571">
    <property type="component" value="Chromosome"/>
</dbReference>
<dbReference type="InterPro" id="IPR000073">
    <property type="entry name" value="AB_hydrolase_1"/>
</dbReference>
<evidence type="ECO:0000256" key="1">
    <source>
        <dbReference type="SAM" id="Phobius"/>
    </source>
</evidence>
<reference evidence="3 4" key="1">
    <citation type="submission" date="2024-02" db="EMBL/GenBank/DDBJ databases">
        <title>Bacterial strain from lacustrine sediment.</title>
        <authorList>
            <person name="Petit C."/>
            <person name="Fadhlaoui K."/>
        </authorList>
    </citation>
    <scope>NUCLEOTIDE SEQUENCE [LARGE SCALE GENOMIC DNA]</scope>
    <source>
        <strain evidence="3 4">IPX-CK</strain>
    </source>
</reference>
<dbReference type="PANTHER" id="PTHR43358">
    <property type="entry name" value="ALPHA/BETA-HYDROLASE"/>
    <property type="match status" value="1"/>
</dbReference>
<evidence type="ECO:0000313" key="4">
    <source>
        <dbReference type="Proteomes" id="UP001451571"/>
    </source>
</evidence>
<dbReference type="PANTHER" id="PTHR43358:SF4">
    <property type="entry name" value="ALPHA_BETA HYDROLASE FOLD-1 DOMAIN-CONTAINING PROTEIN"/>
    <property type="match status" value="1"/>
</dbReference>
<feature type="transmembrane region" description="Helical" evidence="1">
    <location>
        <begin position="228"/>
        <end position="247"/>
    </location>
</feature>
<gene>
    <name evidence="3" type="ORF">V6984_15920</name>
</gene>
<dbReference type="Pfam" id="PF00561">
    <property type="entry name" value="Abhydrolase_1"/>
    <property type="match status" value="1"/>
</dbReference>
<keyword evidence="1" id="KW-0472">Membrane</keyword>
<feature type="transmembrane region" description="Helical" evidence="1">
    <location>
        <begin position="199"/>
        <end position="216"/>
    </location>
</feature>
<keyword evidence="4" id="KW-1185">Reference proteome</keyword>
<name>A0ABZ3ETG7_9FIRM</name>
<proteinExistence type="predicted"/>
<keyword evidence="1" id="KW-0812">Transmembrane</keyword>
<feature type="transmembrane region" description="Helical" evidence="1">
    <location>
        <begin position="6"/>
        <end position="30"/>
    </location>
</feature>
<organism evidence="3 4">
    <name type="scientific">Kineothrix sedimenti</name>
    <dbReference type="NCBI Taxonomy" id="3123317"/>
    <lineage>
        <taxon>Bacteria</taxon>
        <taxon>Bacillati</taxon>
        <taxon>Bacillota</taxon>
        <taxon>Clostridia</taxon>
        <taxon>Lachnospirales</taxon>
        <taxon>Lachnospiraceae</taxon>
        <taxon>Kineothrix</taxon>
    </lineage>
</organism>
<dbReference type="RefSeq" id="WP_342756593.1">
    <property type="nucleotide sequence ID" value="NZ_CP146256.1"/>
</dbReference>
<protein>
    <submittedName>
        <fullName evidence="3">Alpha/beta hydrolase</fullName>
    </submittedName>
</protein>
<accession>A0ABZ3ETG7</accession>
<dbReference type="EMBL" id="CP146256">
    <property type="protein sequence ID" value="XAH72982.1"/>
    <property type="molecule type" value="Genomic_DNA"/>
</dbReference>
<evidence type="ECO:0000259" key="2">
    <source>
        <dbReference type="Pfam" id="PF00561"/>
    </source>
</evidence>
<keyword evidence="3" id="KW-0378">Hydrolase</keyword>
<feature type="domain" description="AB hydrolase-1" evidence="2">
    <location>
        <begin position="78"/>
        <end position="208"/>
    </location>
</feature>
<dbReference type="GO" id="GO:0016787">
    <property type="term" value="F:hydrolase activity"/>
    <property type="evidence" value="ECO:0007669"/>
    <property type="project" value="UniProtKB-KW"/>
</dbReference>
<dbReference type="InterPro" id="IPR029058">
    <property type="entry name" value="AB_hydrolase_fold"/>
</dbReference>
<dbReference type="Gene3D" id="3.40.50.1820">
    <property type="entry name" value="alpha/beta hydrolase"/>
    <property type="match status" value="1"/>
</dbReference>
<dbReference type="InterPro" id="IPR052920">
    <property type="entry name" value="DNA-binding_regulatory"/>
</dbReference>
<keyword evidence="1" id="KW-1133">Transmembrane helix</keyword>
<evidence type="ECO:0000313" key="3">
    <source>
        <dbReference type="EMBL" id="XAH72982.1"/>
    </source>
</evidence>
<dbReference type="SUPFAM" id="SSF53474">
    <property type="entry name" value="alpha/beta-Hydrolases"/>
    <property type="match status" value="1"/>
</dbReference>
<sequence length="297" mass="33395">MDSIWAVIIFLLNMFFLLAAYYFLNAYLYFSTTCIRPKKNGEEDAEEIRLPAIYDHIMIEGAAGKLSGYYRKGHKNKLVILIHGWMDDAKSRLEDVSPYAELGYHVLLCDLRAHGKSESKYLGMGIADSLDLEAWVAAMEEQLGEGIEIVLDGVSFGAAAILHLNPDFLKDHITAVIADSSYESLGMILRKMIRFSPKFMAGFYLSGIHIWGKLLGKYSIKKDHVEINIAQITVPVLLIGGALDKLVSIDTQKKLQKACKGICELFIVERASHAKASYVDREGYEKRIKLFLNTYAE</sequence>